<dbReference type="Pfam" id="PF14729">
    <property type="entry name" value="DUF4467"/>
    <property type="match status" value="1"/>
</dbReference>
<reference evidence="2" key="1">
    <citation type="submission" date="2010-06" db="EMBL/GenBank/DDBJ databases">
        <authorList>
            <person name="Muzny D."/>
            <person name="Qin X."/>
            <person name="Buhay C."/>
            <person name="Dugan-Rocha S."/>
            <person name="Ding Y."/>
            <person name="Chen G."/>
            <person name="Hawes A."/>
            <person name="Holder M."/>
            <person name="Jhangiani S."/>
            <person name="Johnson A."/>
            <person name="Khan Z."/>
            <person name="Li Z."/>
            <person name="Liu W."/>
            <person name="Liu X."/>
            <person name="Perez L."/>
            <person name="Shen H."/>
            <person name="Wang Q."/>
            <person name="Watt J."/>
            <person name="Xi L."/>
            <person name="Xin Y."/>
            <person name="Zhou J."/>
            <person name="Deng J."/>
            <person name="Jiang H."/>
            <person name="Liu Y."/>
            <person name="Qu J."/>
            <person name="Song X.-Z."/>
            <person name="Zhang L."/>
            <person name="Villasana D."/>
            <person name="Johnson A."/>
            <person name="Liu J."/>
            <person name="Liyanage D."/>
            <person name="Lorensuhewa L."/>
            <person name="Robinson T."/>
            <person name="Song A."/>
            <person name="Song B.-B."/>
            <person name="Dinh H."/>
            <person name="Thornton R."/>
            <person name="Coyle M."/>
            <person name="Francisco L."/>
            <person name="Jackson L."/>
            <person name="Javaid M."/>
            <person name="Korchina V."/>
            <person name="Kovar C."/>
            <person name="Mata R."/>
            <person name="Mathew T."/>
            <person name="Ngo R."/>
            <person name="Nguyen L."/>
            <person name="Nguyen N."/>
            <person name="Okwuonu G."/>
            <person name="Ongeri F."/>
            <person name="Pham C."/>
            <person name="Simmons D."/>
            <person name="Wilczek-Boney K."/>
            <person name="Hale W."/>
            <person name="Jakkamsetti A."/>
            <person name="Pham P."/>
            <person name="Ruth R."/>
            <person name="San Lucas F."/>
            <person name="Warren J."/>
            <person name="Zhang J."/>
            <person name="Zhao Z."/>
            <person name="Zhou C."/>
            <person name="Zhu D."/>
            <person name="Lee S."/>
            <person name="Bess C."/>
            <person name="Blankenburg K."/>
            <person name="Forbes L."/>
            <person name="Fu Q."/>
            <person name="Gubbala S."/>
            <person name="Hirani K."/>
            <person name="Jayaseelan J.C."/>
            <person name="Lara F."/>
            <person name="Munidasa M."/>
            <person name="Palculict T."/>
            <person name="Patil S."/>
            <person name="Pu L.-L."/>
            <person name="Saada N."/>
            <person name="Tang L."/>
            <person name="Weissenberger G."/>
            <person name="Zhu Y."/>
            <person name="Hemphill L."/>
            <person name="Shang Y."/>
            <person name="Youmans B."/>
            <person name="Ayvaz T."/>
            <person name="Ross M."/>
            <person name="Santibanez J."/>
            <person name="Aqrawi P."/>
            <person name="Gross S."/>
            <person name="Joshi V."/>
            <person name="Fowler G."/>
            <person name="Nazareth L."/>
            <person name="Reid J."/>
            <person name="Worley K."/>
            <person name="Petrosino J."/>
            <person name="Highlander S."/>
            <person name="Gibbs R."/>
        </authorList>
    </citation>
    <scope>NUCLEOTIDE SEQUENCE [LARGE SCALE GENOMIC DNA]</scope>
    <source>
        <strain evidence="2">DSM 20601</strain>
    </source>
</reference>
<proteinExistence type="predicted"/>
<keyword evidence="3" id="KW-1185">Reference proteome</keyword>
<dbReference type="EMBL" id="ACCR02000005">
    <property type="protein sequence ID" value="EFI82827.1"/>
    <property type="molecule type" value="Genomic_DNA"/>
</dbReference>
<dbReference type="PROSITE" id="PS51257">
    <property type="entry name" value="PROKAR_LIPOPROTEIN"/>
    <property type="match status" value="1"/>
</dbReference>
<dbReference type="HOGENOM" id="CLU_1989927_0_0_9"/>
<protein>
    <recommendedName>
        <fullName evidence="1">DUF4467 domain-containing protein</fullName>
    </recommendedName>
</protein>
<dbReference type="AlphaFoldDB" id="D7UZI2"/>
<organism evidence="2 3">
    <name type="scientific">Listeria grayi DSM 20601</name>
    <dbReference type="NCBI Taxonomy" id="525367"/>
    <lineage>
        <taxon>Bacteria</taxon>
        <taxon>Bacillati</taxon>
        <taxon>Bacillota</taxon>
        <taxon>Bacilli</taxon>
        <taxon>Bacillales</taxon>
        <taxon>Listeriaceae</taxon>
        <taxon>Listeria</taxon>
    </lineage>
</organism>
<comment type="caution">
    <text evidence="2">The sequence shown here is derived from an EMBL/GenBank/DDBJ whole genome shotgun (WGS) entry which is preliminary data.</text>
</comment>
<dbReference type="eggNOG" id="ENOG503087C">
    <property type="taxonomic scope" value="Bacteria"/>
</dbReference>
<evidence type="ECO:0000313" key="3">
    <source>
        <dbReference type="Proteomes" id="UP000010119"/>
    </source>
</evidence>
<evidence type="ECO:0000313" key="2">
    <source>
        <dbReference type="EMBL" id="EFI82827.1"/>
    </source>
</evidence>
<feature type="domain" description="DUF4467" evidence="1">
    <location>
        <begin position="28"/>
        <end position="111"/>
    </location>
</feature>
<sequence length="125" mass="15151">MIMKKRWIFIVIFLLSIFILASCGNSKYSEMIEKVFKNSNSLVWSKEEKRQMKREKSEVRVFDKGKYIEIDFSGKDYENKPITYKRYFKSNSKQEYERADFDTKNYIKEDAKLVYHEKNGEQVKE</sequence>
<gene>
    <name evidence="2" type="ORF">HMPREF0556_11512</name>
</gene>
<accession>D7UZI2</accession>
<evidence type="ECO:0000259" key="1">
    <source>
        <dbReference type="Pfam" id="PF14729"/>
    </source>
</evidence>
<dbReference type="STRING" id="525367.HMPREF0556_11512"/>
<dbReference type="InterPro" id="IPR028075">
    <property type="entry name" value="DUF4467"/>
</dbReference>
<name>D7UZI2_LISGR</name>
<dbReference type="Gene3D" id="3.10.450.560">
    <property type="match status" value="1"/>
</dbReference>
<dbReference type="Proteomes" id="UP000010119">
    <property type="component" value="Unassembled WGS sequence"/>
</dbReference>